<comment type="caution">
    <text evidence="8">The sequence shown here is derived from an EMBL/GenBank/DDBJ whole genome shotgun (WGS) entry which is preliminary data.</text>
</comment>
<dbReference type="PANTHER" id="PTHR10037:SF288">
    <property type="entry name" value="SODIUM CHANNEL PROTEIN PARA"/>
    <property type="match status" value="1"/>
</dbReference>
<feature type="domain" description="C2H2-type" evidence="7">
    <location>
        <begin position="228"/>
        <end position="255"/>
    </location>
</feature>
<feature type="transmembrane region" description="Helical" evidence="6">
    <location>
        <begin position="734"/>
        <end position="759"/>
    </location>
</feature>
<keyword evidence="2 6" id="KW-0812">Transmembrane</keyword>
<feature type="transmembrane region" description="Helical" evidence="6">
    <location>
        <begin position="811"/>
        <end position="834"/>
    </location>
</feature>
<protein>
    <recommendedName>
        <fullName evidence="7">C2H2-type domain-containing protein</fullName>
    </recommendedName>
</protein>
<dbReference type="Pfam" id="PF00520">
    <property type="entry name" value="Ion_trans"/>
    <property type="match status" value="2"/>
</dbReference>
<dbReference type="InterPro" id="IPR005821">
    <property type="entry name" value="Ion_trans_dom"/>
</dbReference>
<feature type="transmembrane region" description="Helical" evidence="6">
    <location>
        <begin position="973"/>
        <end position="994"/>
    </location>
</feature>
<evidence type="ECO:0000313" key="9">
    <source>
        <dbReference type="Proteomes" id="UP001642540"/>
    </source>
</evidence>
<feature type="transmembrane region" description="Helical" evidence="6">
    <location>
        <begin position="456"/>
        <end position="478"/>
    </location>
</feature>
<feature type="domain" description="C2H2-type" evidence="7">
    <location>
        <begin position="106"/>
        <end position="134"/>
    </location>
</feature>
<keyword evidence="5" id="KW-0862">Zinc</keyword>
<reference evidence="8 9" key="1">
    <citation type="submission" date="2024-08" db="EMBL/GenBank/DDBJ databases">
        <authorList>
            <person name="Cucini C."/>
            <person name="Frati F."/>
        </authorList>
    </citation>
    <scope>NUCLEOTIDE SEQUENCE [LARGE SCALE GENOMIC DNA]</scope>
</reference>
<organism evidence="8 9">
    <name type="scientific">Orchesella dallaii</name>
    <dbReference type="NCBI Taxonomy" id="48710"/>
    <lineage>
        <taxon>Eukaryota</taxon>
        <taxon>Metazoa</taxon>
        <taxon>Ecdysozoa</taxon>
        <taxon>Arthropoda</taxon>
        <taxon>Hexapoda</taxon>
        <taxon>Collembola</taxon>
        <taxon>Entomobryomorpha</taxon>
        <taxon>Entomobryoidea</taxon>
        <taxon>Orchesellidae</taxon>
        <taxon>Orchesellinae</taxon>
        <taxon>Orchesella</taxon>
    </lineage>
</organism>
<dbReference type="Gene3D" id="3.30.160.60">
    <property type="entry name" value="Classic Zinc Finger"/>
    <property type="match status" value="6"/>
</dbReference>
<dbReference type="SUPFAM" id="SSF81324">
    <property type="entry name" value="Voltage-gated potassium channels"/>
    <property type="match status" value="2"/>
</dbReference>
<dbReference type="SMART" id="SM00355">
    <property type="entry name" value="ZnF_C2H2"/>
    <property type="match status" value="9"/>
</dbReference>
<keyword evidence="3 6" id="KW-1133">Transmembrane helix</keyword>
<gene>
    <name evidence="8" type="ORF">ODALV1_LOCUS9818</name>
</gene>
<comment type="subcellular location">
    <subcellularLocation>
        <location evidence="1">Membrane</location>
        <topology evidence="1">Multi-pass membrane protein</topology>
    </subcellularLocation>
</comment>
<feature type="transmembrane region" description="Helical" evidence="6">
    <location>
        <begin position="426"/>
        <end position="444"/>
    </location>
</feature>
<dbReference type="PROSITE" id="PS00028">
    <property type="entry name" value="ZINC_FINGER_C2H2_1"/>
    <property type="match status" value="8"/>
</dbReference>
<evidence type="ECO:0000313" key="8">
    <source>
        <dbReference type="EMBL" id="CAL8098047.1"/>
    </source>
</evidence>
<feature type="domain" description="C2H2-type" evidence="7">
    <location>
        <begin position="50"/>
        <end position="77"/>
    </location>
</feature>
<feature type="transmembrane region" description="Helical" evidence="6">
    <location>
        <begin position="863"/>
        <end position="885"/>
    </location>
</feature>
<name>A0ABP1QD77_9HEXA</name>
<dbReference type="Proteomes" id="UP001642540">
    <property type="component" value="Unassembled WGS sequence"/>
</dbReference>
<dbReference type="EMBL" id="CAXLJM020000030">
    <property type="protein sequence ID" value="CAL8098047.1"/>
    <property type="molecule type" value="Genomic_DNA"/>
</dbReference>
<keyword evidence="5" id="KW-0863">Zinc-finger</keyword>
<feature type="transmembrane region" description="Helical" evidence="6">
    <location>
        <begin position="931"/>
        <end position="952"/>
    </location>
</feature>
<evidence type="ECO:0000256" key="5">
    <source>
        <dbReference type="PROSITE-ProRule" id="PRU00042"/>
    </source>
</evidence>
<dbReference type="PROSITE" id="PS50157">
    <property type="entry name" value="ZINC_FINGER_C2H2_2"/>
    <property type="match status" value="9"/>
</dbReference>
<feature type="transmembrane region" description="Helical" evidence="6">
    <location>
        <begin position="490"/>
        <end position="508"/>
    </location>
</feature>
<proteinExistence type="predicted"/>
<evidence type="ECO:0000256" key="4">
    <source>
        <dbReference type="ARBA" id="ARBA00023136"/>
    </source>
</evidence>
<accession>A0ABP1QD77</accession>
<evidence type="ECO:0000256" key="3">
    <source>
        <dbReference type="ARBA" id="ARBA00022989"/>
    </source>
</evidence>
<feature type="transmembrane region" description="Helical" evidence="6">
    <location>
        <begin position="551"/>
        <end position="570"/>
    </location>
</feature>
<feature type="domain" description="C2H2-type" evidence="7">
    <location>
        <begin position="78"/>
        <end position="105"/>
    </location>
</feature>
<dbReference type="InterPro" id="IPR013087">
    <property type="entry name" value="Znf_C2H2_type"/>
</dbReference>
<feature type="domain" description="C2H2-type" evidence="7">
    <location>
        <begin position="197"/>
        <end position="225"/>
    </location>
</feature>
<sequence length="1039" mass="120085">MNKSSTLCYVKLIRLSPSELPNNTGIPLVIPAPNPTHKLSSDSTVKKRKYNCTICQKSVKDGRYLASHFFRHMNERPFKCQTCGRSFKTVSEVKMHQAVHSEVKRYCCSKCPEKYYSSVGLKNHVRKRHESNFRYPCKNSFGCSACYKTFQTAEGLSNHRVLHSPTNFFSCVFCDYQSNYIERLKCHIRVHTREKPFQCQECAEPFANLFSIKYHMKKAHSPEQWEKNKCVFCDKTYSTNAELVRHIKFHTGEKPFLCSICGKAFVLQYLLRLHTGTHKKLYSCSTCGKHFANQAGLNRHKLRHSNTDPRQYTCDHCPAKFLHAANDYLLFHTLNILLAVVSKSYDDLQKERKLVDNLEESRCSKTSLNVRTSETNLDHAALNTLPSRNHEGSLLLRSIDLYCKNPIKTFIKSLGILLNTVAFDPFTELIMAMATVANLVLLSVEHYRMEENQKLYAIFVSGYQILSFTFALDCLLKFLASGPRSYFKNAWNIFDFSLVVFSIMEYLIDDPYFRVLGSIRSFRVFKLARIWPTLNTLVETVVSSIGNVSDMSFVAIGIFYLFCVSGMHLFRRDGVQNSESSWHFGDFWHSFMVIFRLLCGEWTETMWECFEANGPICIPFFITAVIVLNLIVLNLLLLMFLQRFSAASIIKNGTGQNVEPTQIDIVIDRFRRFWNWIKSPFCKFRCTKTRNIEENQVNYGQEEARNIENAGLEITEEQEANETLCKRFKFRTKLVTLLHMYFKIFSIGITIICAISLSLNDVHLDNRPWLQDVLRNVENLVLTALCLETFVKISEVGFSSYIKISLNRLNLIILLGSVITEISYHLGFGQIVFFKSIRVFRLFSNFEGMRTLFNSLGKAMSKIFGVLMVCLLTWLVFAIIGVQLLNGRLYTCLDPEDGKWLDAKVIKTKLECLAYNFTWENSEFNFDNVGSAYYCILQIITFKGWLYILYGATSSGEIDEQPSFEKRFWISGYFVLVILGGSFFAFNLFIGILIDCLNEEKRNADSNLDDKHENERIYMDTRELFLRKLKKFSIGSEKV</sequence>
<dbReference type="InterPro" id="IPR027359">
    <property type="entry name" value="Volt_channel_dom_sf"/>
</dbReference>
<dbReference type="InterPro" id="IPR043203">
    <property type="entry name" value="VGCC_Ca_Na"/>
</dbReference>
<feature type="domain" description="C2H2-type" evidence="7">
    <location>
        <begin position="256"/>
        <end position="278"/>
    </location>
</feature>
<keyword evidence="9" id="KW-1185">Reference proteome</keyword>
<dbReference type="InterPro" id="IPR036236">
    <property type="entry name" value="Znf_C2H2_sf"/>
</dbReference>
<evidence type="ECO:0000259" key="7">
    <source>
        <dbReference type="PROSITE" id="PS50157"/>
    </source>
</evidence>
<dbReference type="PANTHER" id="PTHR10037">
    <property type="entry name" value="VOLTAGE-GATED CATION CHANNEL CALCIUM AND SODIUM"/>
    <property type="match status" value="1"/>
</dbReference>
<feature type="transmembrane region" description="Helical" evidence="6">
    <location>
        <begin position="618"/>
        <end position="641"/>
    </location>
</feature>
<evidence type="ECO:0000256" key="6">
    <source>
        <dbReference type="SAM" id="Phobius"/>
    </source>
</evidence>
<dbReference type="Gene3D" id="1.10.287.70">
    <property type="match status" value="2"/>
</dbReference>
<feature type="domain" description="C2H2-type" evidence="7">
    <location>
        <begin position="282"/>
        <end position="309"/>
    </location>
</feature>
<dbReference type="Gene3D" id="1.20.120.350">
    <property type="entry name" value="Voltage-gated potassium channels. Chain C"/>
    <property type="match status" value="2"/>
</dbReference>
<dbReference type="SUPFAM" id="SSF57667">
    <property type="entry name" value="beta-beta-alpha zinc fingers"/>
    <property type="match status" value="5"/>
</dbReference>
<evidence type="ECO:0000256" key="1">
    <source>
        <dbReference type="ARBA" id="ARBA00004141"/>
    </source>
</evidence>
<keyword evidence="5" id="KW-0479">Metal-binding</keyword>
<dbReference type="Pfam" id="PF00096">
    <property type="entry name" value="zf-C2H2"/>
    <property type="match status" value="4"/>
</dbReference>
<keyword evidence="4 6" id="KW-0472">Membrane</keyword>
<evidence type="ECO:0000256" key="2">
    <source>
        <dbReference type="ARBA" id="ARBA00022692"/>
    </source>
</evidence>
<feature type="domain" description="C2H2-type" evidence="7">
    <location>
        <begin position="141"/>
        <end position="168"/>
    </location>
</feature>
<feature type="domain" description="C2H2-type" evidence="7">
    <location>
        <begin position="169"/>
        <end position="196"/>
    </location>
</feature>